<evidence type="ECO:0000313" key="3">
    <source>
        <dbReference type="Proteomes" id="UP001359485"/>
    </source>
</evidence>
<protein>
    <submittedName>
        <fullName evidence="2">Uncharacterized protein</fullName>
    </submittedName>
</protein>
<feature type="region of interest" description="Disordered" evidence="1">
    <location>
        <begin position="263"/>
        <end position="320"/>
    </location>
</feature>
<organism evidence="2 3">
    <name type="scientific">Polyplax serrata</name>
    <name type="common">Common mouse louse</name>
    <dbReference type="NCBI Taxonomy" id="468196"/>
    <lineage>
        <taxon>Eukaryota</taxon>
        <taxon>Metazoa</taxon>
        <taxon>Ecdysozoa</taxon>
        <taxon>Arthropoda</taxon>
        <taxon>Hexapoda</taxon>
        <taxon>Insecta</taxon>
        <taxon>Pterygota</taxon>
        <taxon>Neoptera</taxon>
        <taxon>Paraneoptera</taxon>
        <taxon>Psocodea</taxon>
        <taxon>Troctomorpha</taxon>
        <taxon>Phthiraptera</taxon>
        <taxon>Anoplura</taxon>
        <taxon>Polyplacidae</taxon>
        <taxon>Polyplax</taxon>
    </lineage>
</organism>
<keyword evidence="3" id="KW-1185">Reference proteome</keyword>
<feature type="compositionally biased region" description="Polar residues" evidence="1">
    <location>
        <begin position="268"/>
        <end position="279"/>
    </location>
</feature>
<dbReference type="Proteomes" id="UP001359485">
    <property type="component" value="Unassembled WGS sequence"/>
</dbReference>
<reference evidence="2 3" key="1">
    <citation type="submission" date="2023-09" db="EMBL/GenBank/DDBJ databases">
        <title>Genomes of two closely related lineages of the louse Polyplax serrata with different host specificities.</title>
        <authorList>
            <person name="Martinu J."/>
            <person name="Tarabai H."/>
            <person name="Stefka J."/>
            <person name="Hypsa V."/>
        </authorList>
    </citation>
    <scope>NUCLEOTIDE SEQUENCE [LARGE SCALE GENOMIC DNA]</scope>
    <source>
        <strain evidence="2">98ZLc_SE</strain>
    </source>
</reference>
<comment type="caution">
    <text evidence="2">The sequence shown here is derived from an EMBL/GenBank/DDBJ whole genome shotgun (WGS) entry which is preliminary data.</text>
</comment>
<dbReference type="EMBL" id="JAWJWF010000002">
    <property type="protein sequence ID" value="KAK6637240.1"/>
    <property type="molecule type" value="Genomic_DNA"/>
</dbReference>
<proteinExistence type="predicted"/>
<accession>A0ABR1BAK2</accession>
<sequence>MATNTWLLERQLSRTHVMDGSPPHRGGYDQWFPVEGLLNRKQWAEVGMIIGLLLYDSHNVENPSACKSRRESGGLDHLFRACAGRLALEHWKRFQGLGNELAYPPNDPRSRRLRQELVGKASWTDSETLPGFLSTFATKQVSWDWAVNLAEPGLDAKNYRLDAPNLWTNGKLIQIGNGEDTPTMDSLLNRVNLIDSSEIPLYRSHPDFQGRSGVVFLLETSQYLPAYSAAGWNITAFPEDMTGYWTWGTKSSRREGGLSSCRFVLDGNSPTSRGSGQTNRGRYGPGAREEGRPGRTLPLGSQFGGAQSGRSDREGTQRSARICSQSRAITKVKKWFGGRKSSWRNVFIPTQVKVEELYSLIANNITWPKPAQFIEEDRWDDRMVWGKVEEWAIQEIVKYRPLSCGKCGACSLGSGALEDGLKILFHSAPDAALPELSSTLTRMRRLTKGLCSDEIAPWKNPENAKPTSFVSLVRIIPRTVNYLGVTIGRGFDIQAHIAGAMTRARGTLQLMAVRLLYTDRGHTN</sequence>
<evidence type="ECO:0000313" key="2">
    <source>
        <dbReference type="EMBL" id="KAK6637240.1"/>
    </source>
</evidence>
<gene>
    <name evidence="2" type="ORF">RUM44_007654</name>
</gene>
<name>A0ABR1BAK2_POLSC</name>
<evidence type="ECO:0000256" key="1">
    <source>
        <dbReference type="SAM" id="MobiDB-lite"/>
    </source>
</evidence>